<reference evidence="2 3" key="1">
    <citation type="submission" date="2014-02" db="EMBL/GenBank/DDBJ databases">
        <title>The small core and large imbalanced accessory genome model reveals a collaborative survival strategy of Sorangium cellulosum strains in nature.</title>
        <authorList>
            <person name="Han K."/>
            <person name="Peng R."/>
            <person name="Blom J."/>
            <person name="Li Y.-Z."/>
        </authorList>
    </citation>
    <scope>NUCLEOTIDE SEQUENCE [LARGE SCALE GENOMIC DNA]</scope>
    <source>
        <strain evidence="2 3">So0007-03</strain>
    </source>
</reference>
<dbReference type="EMBL" id="JEME01000943">
    <property type="protein sequence ID" value="KYG08594.1"/>
    <property type="molecule type" value="Genomic_DNA"/>
</dbReference>
<comment type="caution">
    <text evidence="2">The sequence shown here is derived from an EMBL/GenBank/DDBJ whole genome shotgun (WGS) entry which is preliminary data.</text>
</comment>
<dbReference type="Proteomes" id="UP000075502">
    <property type="component" value="Unassembled WGS sequence"/>
</dbReference>
<evidence type="ECO:0008006" key="4">
    <source>
        <dbReference type="Google" id="ProtNLM"/>
    </source>
</evidence>
<evidence type="ECO:0000313" key="2">
    <source>
        <dbReference type="EMBL" id="KYG08594.1"/>
    </source>
</evidence>
<dbReference type="AlphaFoldDB" id="A0A150TVC2"/>
<organism evidence="2 3">
    <name type="scientific">Sorangium cellulosum</name>
    <name type="common">Polyangium cellulosum</name>
    <dbReference type="NCBI Taxonomy" id="56"/>
    <lineage>
        <taxon>Bacteria</taxon>
        <taxon>Pseudomonadati</taxon>
        <taxon>Myxococcota</taxon>
        <taxon>Polyangia</taxon>
        <taxon>Polyangiales</taxon>
        <taxon>Polyangiaceae</taxon>
        <taxon>Sorangium</taxon>
    </lineage>
</organism>
<gene>
    <name evidence="2" type="ORF">BE21_22870</name>
</gene>
<feature type="region of interest" description="Disordered" evidence="1">
    <location>
        <begin position="24"/>
        <end position="52"/>
    </location>
</feature>
<evidence type="ECO:0000256" key="1">
    <source>
        <dbReference type="SAM" id="MobiDB-lite"/>
    </source>
</evidence>
<evidence type="ECO:0000313" key="3">
    <source>
        <dbReference type="Proteomes" id="UP000075502"/>
    </source>
</evidence>
<dbReference type="PROSITE" id="PS51257">
    <property type="entry name" value="PROKAR_LIPOPROTEIN"/>
    <property type="match status" value="1"/>
</dbReference>
<name>A0A150TVC2_SORCE</name>
<protein>
    <recommendedName>
        <fullName evidence="4">Photosynthesis system II assembly factor Ycf48/Hcf136-like domain-containing protein</fullName>
    </recommendedName>
</protein>
<accession>A0A150TVC2</accession>
<sequence>MAYRFRLIPAVLFLCACSDDPRASAPDGSIPDDASATAGSTGGSLPPPDGGVDPCHAGFCPEAFPDTRRIRAVWADPSIDRLWAVGDDGLVARREAGEWVVEASVPDALDADLHGLWGSGTDDVWAVGQAGVILRWQGTEWTVVEVADPTFCGPALCRGNLEAVWGDGTGTVYAVGASHDLKPVISRWDGAAFTHRELDASGTLRAIWGSSPTDVWVAGMFGLLFHGDGTDDWDQHTIPDRLPAFAGLWGSSGDDVWAVADSSAIYHWGGTAWEAERDPIVFSAGEFTIVRAVWGASARDVWAVGGAQGTTQTILHYDGQAWSRPVQRMETPELTAVTGAGGRVIAIGAEGTVLMR</sequence>
<proteinExistence type="predicted"/>